<evidence type="ECO:0000256" key="3">
    <source>
        <dbReference type="ARBA" id="ARBA00008397"/>
    </source>
</evidence>
<dbReference type="GO" id="GO:0042840">
    <property type="term" value="P:D-glucuronate catabolic process"/>
    <property type="evidence" value="ECO:0007669"/>
    <property type="project" value="TreeGrafter"/>
</dbReference>
<comment type="similarity">
    <text evidence="3 7">Belongs to the metallo-dependent hydrolases superfamily. Uronate isomerase family.</text>
</comment>
<dbReference type="NCBIfam" id="NF002794">
    <property type="entry name" value="PRK02925.1"/>
    <property type="match status" value="1"/>
</dbReference>
<dbReference type="GO" id="GO:0019698">
    <property type="term" value="P:D-galacturonate catabolic process"/>
    <property type="evidence" value="ECO:0007669"/>
    <property type="project" value="TreeGrafter"/>
</dbReference>
<comment type="catalytic activity">
    <reaction evidence="7">
        <text>aldehydo-D-galacturonate = keto-D-tagaturonate</text>
        <dbReference type="Rhea" id="RHEA:27702"/>
        <dbReference type="ChEBI" id="CHEBI:12952"/>
        <dbReference type="ChEBI" id="CHEBI:17886"/>
    </reaction>
</comment>
<dbReference type="Gene3D" id="1.10.2020.10">
    <property type="entry name" value="uronate isomerase, domain 2, chain A"/>
    <property type="match status" value="1"/>
</dbReference>
<dbReference type="PANTHER" id="PTHR30068:SF4">
    <property type="entry name" value="URONATE ISOMERASE"/>
    <property type="match status" value="1"/>
</dbReference>
<dbReference type="InterPro" id="IPR032466">
    <property type="entry name" value="Metal_Hydrolase"/>
</dbReference>
<dbReference type="HAMAP" id="MF_00675">
    <property type="entry name" value="UxaC"/>
    <property type="match status" value="1"/>
</dbReference>
<evidence type="ECO:0000256" key="7">
    <source>
        <dbReference type="HAMAP-Rule" id="MF_00675"/>
    </source>
</evidence>
<proteinExistence type="inferred from homology"/>
<name>A0A9J6ZBS7_9BACL</name>
<comment type="catalytic activity">
    <reaction evidence="1 7">
        <text>D-glucuronate = D-fructuronate</text>
        <dbReference type="Rhea" id="RHEA:13049"/>
        <dbReference type="ChEBI" id="CHEBI:58720"/>
        <dbReference type="ChEBI" id="CHEBI:59863"/>
        <dbReference type="EC" id="5.3.1.12"/>
    </reaction>
</comment>
<dbReference type="PANTHER" id="PTHR30068">
    <property type="entry name" value="URONATE ISOMERASE"/>
    <property type="match status" value="1"/>
</dbReference>
<comment type="pathway">
    <text evidence="2 7">Carbohydrate metabolism; pentose and glucuronate interconversion.</text>
</comment>
<reference evidence="8" key="1">
    <citation type="submission" date="2022-05" db="EMBL/GenBank/DDBJ databases">
        <title>Novel bacterial taxa in a minimal lignocellulolytic consortium and its capacity to transform plastics disclosed by genome-resolved metagenomics.</title>
        <authorList>
            <person name="Rodriguez C.A.D."/>
            <person name="Diaz-Garcia L."/>
            <person name="Herrera K."/>
            <person name="Tarazona N.A."/>
            <person name="Sproer C."/>
            <person name="Overmann J."/>
            <person name="Jimenez D.J."/>
        </authorList>
    </citation>
    <scope>NUCLEOTIDE SEQUENCE</scope>
    <source>
        <strain evidence="8">MAG5</strain>
    </source>
</reference>
<dbReference type="EMBL" id="CP097899">
    <property type="protein sequence ID" value="URN93562.1"/>
    <property type="molecule type" value="Genomic_DNA"/>
</dbReference>
<dbReference type="SUPFAM" id="SSF51556">
    <property type="entry name" value="Metallo-dependent hydrolases"/>
    <property type="match status" value="1"/>
</dbReference>
<dbReference type="Gene3D" id="3.20.20.140">
    <property type="entry name" value="Metal-dependent hydrolases"/>
    <property type="match status" value="1"/>
</dbReference>
<dbReference type="Proteomes" id="UP001056756">
    <property type="component" value="Chromosome"/>
</dbReference>
<dbReference type="EC" id="5.3.1.12" evidence="4 7"/>
<evidence type="ECO:0000256" key="4">
    <source>
        <dbReference type="ARBA" id="ARBA00012546"/>
    </source>
</evidence>
<dbReference type="InterPro" id="IPR003766">
    <property type="entry name" value="Uronate_isomerase"/>
</dbReference>
<dbReference type="GO" id="GO:0008880">
    <property type="term" value="F:glucuronate isomerase activity"/>
    <property type="evidence" value="ECO:0007669"/>
    <property type="project" value="UniProtKB-UniRule"/>
</dbReference>
<evidence type="ECO:0000256" key="1">
    <source>
        <dbReference type="ARBA" id="ARBA00001165"/>
    </source>
</evidence>
<evidence type="ECO:0000313" key="9">
    <source>
        <dbReference type="Proteomes" id="UP001056756"/>
    </source>
</evidence>
<evidence type="ECO:0000256" key="6">
    <source>
        <dbReference type="ARBA" id="ARBA00023235"/>
    </source>
</evidence>
<dbReference type="KEGG" id="plig:NAG76_17235"/>
<dbReference type="Pfam" id="PF02614">
    <property type="entry name" value="UxaC"/>
    <property type="match status" value="1"/>
</dbReference>
<sequence>MEKFMNDYFMLSNETAKQLYDDAAKNAPIFDFHCHLDPEQVWENKSYSNMTEVWLAGDHYKWRAMRMHGIGERYITGDASDWEKFQAWAETVPYLLGNPLYHWTHLELKKYFDIELLLSPETAEQIWNDCNAKLQQDDYRARSFIEKSNVKFIGTTDDPLSDLKYHKLLAADASFDTIIAPTFRPDGALNIDAPTFSTWVEQLEQLTGDAITSLKDFVNALKERVNYFHENGGRASDHDMPFLIYRAVEETEAEAIFLKRLQGLTLDEQEIISYRAYLITELGKMYAEKQWVMQLHMGAIRNNNTKLFRQIGKDAGFDSVGESNFAEGVSKLLDGLELQDALPRTILYNLNPKDNAVLTGMLGNFYEEGVPGKLQFGSGWWFNDHIDGMEKQMRDLANVGLLAHFVGMLTDSRSFLSYTRHEYFRRILCNMFGQWVESGLIPNNKEFNNKIIADICYGNAHRYFLNR</sequence>
<gene>
    <name evidence="7 8" type="primary">uxaC</name>
    <name evidence="8" type="ORF">NAG76_17235</name>
</gene>
<evidence type="ECO:0000256" key="2">
    <source>
        <dbReference type="ARBA" id="ARBA00004892"/>
    </source>
</evidence>
<organism evidence="8 9">
    <name type="scientific">Candidatus Pristimantibacillus lignocellulolyticus</name>
    <dbReference type="NCBI Taxonomy" id="2994561"/>
    <lineage>
        <taxon>Bacteria</taxon>
        <taxon>Bacillati</taxon>
        <taxon>Bacillota</taxon>
        <taxon>Bacilli</taxon>
        <taxon>Bacillales</taxon>
        <taxon>Paenibacillaceae</taxon>
        <taxon>Candidatus Pristimantibacillus</taxon>
    </lineage>
</organism>
<protein>
    <recommendedName>
        <fullName evidence="5 7">Uronate isomerase</fullName>
        <ecNumber evidence="4 7">5.3.1.12</ecNumber>
    </recommendedName>
    <alternativeName>
        <fullName evidence="7">Glucuronate isomerase</fullName>
    </alternativeName>
    <alternativeName>
        <fullName evidence="7">Uronic isomerase</fullName>
    </alternativeName>
</protein>
<dbReference type="AlphaFoldDB" id="A0A9J6ZBS7"/>
<evidence type="ECO:0000256" key="5">
    <source>
        <dbReference type="ARBA" id="ARBA00020555"/>
    </source>
</evidence>
<evidence type="ECO:0000313" key="8">
    <source>
        <dbReference type="EMBL" id="URN93562.1"/>
    </source>
</evidence>
<keyword evidence="6 7" id="KW-0413">Isomerase</keyword>
<accession>A0A9J6ZBS7</accession>